<accession>A0A149QC29</accession>
<dbReference type="Pfam" id="PF02770">
    <property type="entry name" value="Acyl-CoA_dh_M"/>
    <property type="match status" value="1"/>
</dbReference>
<dbReference type="Pfam" id="PF02771">
    <property type="entry name" value="Acyl-CoA_dh_N"/>
    <property type="match status" value="1"/>
</dbReference>
<dbReference type="SUPFAM" id="SSF47203">
    <property type="entry name" value="Acyl-CoA dehydrogenase C-terminal domain-like"/>
    <property type="match status" value="1"/>
</dbReference>
<dbReference type="InterPro" id="IPR046373">
    <property type="entry name" value="Acyl-CoA_Oxase/DH_mid-dom_sf"/>
</dbReference>
<dbReference type="InterPro" id="IPR036250">
    <property type="entry name" value="AcylCo_DH-like_C"/>
</dbReference>
<dbReference type="Gene3D" id="1.10.540.10">
    <property type="entry name" value="Acyl-CoA dehydrogenase/oxidase, N-terminal domain"/>
    <property type="match status" value="1"/>
</dbReference>
<dbReference type="EMBL" id="LHZA01000138">
    <property type="protein sequence ID" value="KXU94925.1"/>
    <property type="molecule type" value="Genomic_DNA"/>
</dbReference>
<dbReference type="PANTHER" id="PTHR43831:SF1">
    <property type="entry name" value="ISOBUTYRYL-COA DEHYDROGENASE, MITOCHONDRIAL"/>
    <property type="match status" value="1"/>
</dbReference>
<evidence type="ECO:0000313" key="7">
    <source>
        <dbReference type="Proteomes" id="UP000075473"/>
    </source>
</evidence>
<dbReference type="RefSeq" id="WP_062249230.1">
    <property type="nucleotide sequence ID" value="NZ_LHZA01000138.1"/>
</dbReference>
<keyword evidence="1" id="KW-0285">Flavoprotein</keyword>
<comment type="caution">
    <text evidence="6">The sequence shown here is derived from an EMBL/GenBank/DDBJ whole genome shotgun (WGS) entry which is preliminary data.</text>
</comment>
<name>A0A149QC29_9PROT</name>
<dbReference type="PANTHER" id="PTHR43831">
    <property type="entry name" value="ISOBUTYRYL-COA DEHYDROGENASE"/>
    <property type="match status" value="1"/>
</dbReference>
<proteinExistence type="predicted"/>
<dbReference type="AlphaFoldDB" id="A0A149QC29"/>
<organism evidence="6 7">
    <name type="scientific">Acetobacter cerevisiae</name>
    <dbReference type="NCBI Taxonomy" id="178900"/>
    <lineage>
        <taxon>Bacteria</taxon>
        <taxon>Pseudomonadati</taxon>
        <taxon>Pseudomonadota</taxon>
        <taxon>Alphaproteobacteria</taxon>
        <taxon>Acetobacterales</taxon>
        <taxon>Acetobacteraceae</taxon>
        <taxon>Acetobacter</taxon>
    </lineage>
</organism>
<evidence type="ECO:0000256" key="2">
    <source>
        <dbReference type="ARBA" id="ARBA00023002"/>
    </source>
</evidence>
<dbReference type="InterPro" id="IPR013107">
    <property type="entry name" value="Acyl-CoA_DH_C"/>
</dbReference>
<dbReference type="Proteomes" id="UP000075473">
    <property type="component" value="Unassembled WGS sequence"/>
</dbReference>
<dbReference type="Gene3D" id="2.40.110.10">
    <property type="entry name" value="Butyryl-CoA Dehydrogenase, subunit A, domain 2"/>
    <property type="match status" value="1"/>
</dbReference>
<protein>
    <submittedName>
        <fullName evidence="6">Acyl-CoA dehydrogenase</fullName>
    </submittedName>
</protein>
<dbReference type="InterPro" id="IPR013786">
    <property type="entry name" value="AcylCoA_DH/ox_N"/>
</dbReference>
<dbReference type="GO" id="GO:0050660">
    <property type="term" value="F:flavin adenine dinucleotide binding"/>
    <property type="evidence" value="ECO:0007669"/>
    <property type="project" value="InterPro"/>
</dbReference>
<dbReference type="InterPro" id="IPR052547">
    <property type="entry name" value="Mito_Isobutyryl-CoADH"/>
</dbReference>
<evidence type="ECO:0000259" key="3">
    <source>
        <dbReference type="Pfam" id="PF02770"/>
    </source>
</evidence>
<dbReference type="InterPro" id="IPR006091">
    <property type="entry name" value="Acyl-CoA_Oxase/DH_mid-dom"/>
</dbReference>
<evidence type="ECO:0000259" key="4">
    <source>
        <dbReference type="Pfam" id="PF02771"/>
    </source>
</evidence>
<dbReference type="SUPFAM" id="SSF56645">
    <property type="entry name" value="Acyl-CoA dehydrogenase NM domain-like"/>
    <property type="match status" value="1"/>
</dbReference>
<dbReference type="CDD" id="cd00567">
    <property type="entry name" value="ACAD"/>
    <property type="match status" value="1"/>
</dbReference>
<evidence type="ECO:0000256" key="1">
    <source>
        <dbReference type="ARBA" id="ARBA00022630"/>
    </source>
</evidence>
<evidence type="ECO:0000259" key="5">
    <source>
        <dbReference type="Pfam" id="PF08028"/>
    </source>
</evidence>
<feature type="domain" description="Acyl-CoA oxidase/dehydrogenase middle" evidence="3">
    <location>
        <begin position="120"/>
        <end position="209"/>
    </location>
</feature>
<feature type="domain" description="Acyl-CoA dehydrogenase C-terminal" evidence="5">
    <location>
        <begin position="239"/>
        <end position="359"/>
    </location>
</feature>
<dbReference type="InterPro" id="IPR037069">
    <property type="entry name" value="AcylCoA_DH/ox_N_sf"/>
</dbReference>
<evidence type="ECO:0000313" key="6">
    <source>
        <dbReference type="EMBL" id="KXU94925.1"/>
    </source>
</evidence>
<dbReference type="InterPro" id="IPR009100">
    <property type="entry name" value="AcylCoA_DH/oxidase_NM_dom_sf"/>
</dbReference>
<dbReference type="Pfam" id="PF08028">
    <property type="entry name" value="Acyl-CoA_dh_2"/>
    <property type="match status" value="1"/>
</dbReference>
<sequence length="377" mass="40449">MPQSLSILSDLVSRFASRAAASDQSGEIATDNLADLHKAGLLALTVSPRYGGGGKGLGDILPLIGTLAQGDPSTTLILAMQCLHHASIAADPHWPEEVRRMVSEAAVQDGALLNALRVEPDLGTPSRGGIPATRVSQKDGQWVLNGCKIYSTGSTALRWGIVWAATDEETPRTGHVLVPLDAPGVRIERTWDQLGMRATGSHTIHFENVVLPEAFLVDLRQPEDWRGAGQDLTLWHALLIAALYDGVARSARDWLVTFLHARVPANLGKPLASLPRFQILMGEIEALLLSNRALLADGLARYEQGQCSATDANLIKHVVTDNAIRSVEKGVAAIGNPALSRSNPLERHLRDVLCARIHTPQADTALTAAGRARLEQP</sequence>
<dbReference type="Gene3D" id="1.20.140.10">
    <property type="entry name" value="Butyryl-CoA Dehydrogenase, subunit A, domain 3"/>
    <property type="match status" value="1"/>
</dbReference>
<reference evidence="6 7" key="1">
    <citation type="submission" date="2015-06" db="EMBL/GenBank/DDBJ databases">
        <title>Improved classification and identification of acetic acid bacteria using matrix-assisted laser desorption/ionization time-of-flight mass spectrometry; Gluconobacter nephelii and Gluconobacter uchimurae are later heterotypic synonyms of Gluconobacter japonicus and Gluconobacter oxydans, respectively.</title>
        <authorList>
            <person name="Li L."/>
            <person name="Cleenwerck I."/>
            <person name="De Vuyst L."/>
            <person name="Vandamme P."/>
        </authorList>
    </citation>
    <scope>NUCLEOTIDE SEQUENCE [LARGE SCALE GENOMIC DNA]</scope>
    <source>
        <strain evidence="6 7">LMG 1625</strain>
    </source>
</reference>
<feature type="domain" description="Acyl-CoA dehydrogenase/oxidase N-terminal" evidence="4">
    <location>
        <begin position="15"/>
        <end position="81"/>
    </location>
</feature>
<keyword evidence="2" id="KW-0560">Oxidoreductase</keyword>
<gene>
    <name evidence="6" type="ORF">AD928_06575</name>
</gene>
<dbReference type="GO" id="GO:0016627">
    <property type="term" value="F:oxidoreductase activity, acting on the CH-CH group of donors"/>
    <property type="evidence" value="ECO:0007669"/>
    <property type="project" value="InterPro"/>
</dbReference>
<dbReference type="PATRIC" id="fig|178900.5.peg.1072"/>
<dbReference type="PIRSF" id="PIRSF016578">
    <property type="entry name" value="HsaA"/>
    <property type="match status" value="1"/>
</dbReference>